<protein>
    <submittedName>
        <fullName evidence="1">Putative secreted protein</fullName>
    </submittedName>
</protein>
<accession>A0A2M4DRP1</accession>
<sequence>MPSPAIACQSAAMCTVVFSARVITARVLFNFAITSATNSGCSIWSRSPVKNLDCFINEQVRTLLSS</sequence>
<dbReference type="EMBL" id="GGFL01016046">
    <property type="protein sequence ID" value="MBW80224.1"/>
    <property type="molecule type" value="Transcribed_RNA"/>
</dbReference>
<proteinExistence type="predicted"/>
<evidence type="ECO:0000313" key="1">
    <source>
        <dbReference type="EMBL" id="MBW80224.1"/>
    </source>
</evidence>
<reference evidence="1" key="1">
    <citation type="submission" date="2018-01" db="EMBL/GenBank/DDBJ databases">
        <title>An insight into the sialome of Amazonian anophelines.</title>
        <authorList>
            <person name="Ribeiro J.M."/>
            <person name="Scarpassa V."/>
            <person name="Calvo E."/>
        </authorList>
    </citation>
    <scope>NUCLEOTIDE SEQUENCE</scope>
</reference>
<organism evidence="1">
    <name type="scientific">Anopheles darlingi</name>
    <name type="common">Mosquito</name>
    <dbReference type="NCBI Taxonomy" id="43151"/>
    <lineage>
        <taxon>Eukaryota</taxon>
        <taxon>Metazoa</taxon>
        <taxon>Ecdysozoa</taxon>
        <taxon>Arthropoda</taxon>
        <taxon>Hexapoda</taxon>
        <taxon>Insecta</taxon>
        <taxon>Pterygota</taxon>
        <taxon>Neoptera</taxon>
        <taxon>Endopterygota</taxon>
        <taxon>Diptera</taxon>
        <taxon>Nematocera</taxon>
        <taxon>Culicoidea</taxon>
        <taxon>Culicidae</taxon>
        <taxon>Anophelinae</taxon>
        <taxon>Anopheles</taxon>
    </lineage>
</organism>
<name>A0A2M4DRP1_ANODA</name>
<dbReference type="AlphaFoldDB" id="A0A2M4DRP1"/>